<proteinExistence type="predicted"/>
<evidence type="ECO:0000313" key="2">
    <source>
        <dbReference type="Proteomes" id="UP000027590"/>
    </source>
</evidence>
<dbReference type="AlphaFoldDB" id="A0A7U7G753"/>
<reference evidence="1 2" key="2">
    <citation type="journal article" date="2014" name="PLoS ONE">
        <title>Evolution of mitochondria reconstructed from the energy metabolism of living bacteria.</title>
        <authorList>
            <person name="Degli Esposti M."/>
            <person name="Chouaia B."/>
            <person name="Comandatore F."/>
            <person name="Crotti E."/>
            <person name="Sassera D."/>
            <person name="Lievens P.M."/>
            <person name="Daffonchio D."/>
            <person name="Bandi C."/>
        </authorList>
    </citation>
    <scope>NUCLEOTIDE SEQUENCE [LARGE SCALE GENOMIC DNA]</scope>
    <source>
        <strain evidence="2">AM169</strain>
    </source>
</reference>
<evidence type="ECO:0000313" key="1">
    <source>
        <dbReference type="EMBL" id="CDG34260.1"/>
    </source>
</evidence>
<gene>
    <name evidence="1" type="ORF">SACS_1522</name>
</gene>
<reference evidence="1 2" key="1">
    <citation type="journal article" date="2014" name="Genome Biol. Evol.">
        <title>Acetic acid bacteria genomes reveal functional traits for adaptation to life in insect guts.</title>
        <authorList>
            <person name="Chouaia B."/>
            <person name="Gaiarsa S."/>
            <person name="Crotti E."/>
            <person name="Comandatore F."/>
            <person name="Degli Esposti M."/>
            <person name="Ricci I."/>
            <person name="Alma A."/>
            <person name="Favia G."/>
            <person name="Bandi C."/>
            <person name="Daffonchio D."/>
        </authorList>
    </citation>
    <scope>NUCLEOTIDE SEQUENCE [LARGE SCALE GENOMIC DNA]</scope>
    <source>
        <strain evidence="2">AM169</strain>
    </source>
</reference>
<protein>
    <submittedName>
        <fullName evidence="1">Uncharacterized protein</fullName>
    </submittedName>
</protein>
<organism evidence="1 2">
    <name type="scientific">Parasaccharibacter apium</name>
    <dbReference type="NCBI Taxonomy" id="1510841"/>
    <lineage>
        <taxon>Bacteria</taxon>
        <taxon>Pseudomonadati</taxon>
        <taxon>Pseudomonadota</taxon>
        <taxon>Alphaproteobacteria</taxon>
        <taxon>Acetobacterales</taxon>
        <taxon>Acetobacteraceae</taxon>
        <taxon>Parasaccharibacter</taxon>
    </lineage>
</organism>
<dbReference type="EMBL" id="CBLY010000006">
    <property type="protein sequence ID" value="CDG34260.1"/>
    <property type="molecule type" value="Genomic_DNA"/>
</dbReference>
<sequence>MFKYIDNKTSLIDLFKKINSEHIKNYKYKNIILIIKKDSSLEVKTYKSAVLAMDGLFELEKNLPSDTDLVLVGGSSSKDVQEAFRNYFSDTTDFVQLIENGLKILSEDIL</sequence>
<dbReference type="Proteomes" id="UP000027590">
    <property type="component" value="Unassembled WGS sequence"/>
</dbReference>
<name>A0A7U7G753_9PROT</name>
<accession>A0A7U7G753</accession>
<comment type="caution">
    <text evidence="1">The sequence shown here is derived from an EMBL/GenBank/DDBJ whole genome shotgun (WGS) entry which is preliminary data.</text>
</comment>